<evidence type="ECO:0000256" key="1">
    <source>
        <dbReference type="SAM" id="SignalP"/>
    </source>
</evidence>
<dbReference type="Proteomes" id="UP000249739">
    <property type="component" value="Unassembled WGS sequence"/>
</dbReference>
<dbReference type="PANTHER" id="PTHR36933:SF1">
    <property type="entry name" value="SLL0788 PROTEIN"/>
    <property type="match status" value="1"/>
</dbReference>
<accession>A0A2W5FQ53</accession>
<organism evidence="3 4">
    <name type="scientific">Micavibrio aeruginosavorus</name>
    <dbReference type="NCBI Taxonomy" id="349221"/>
    <lineage>
        <taxon>Bacteria</taxon>
        <taxon>Pseudomonadati</taxon>
        <taxon>Bdellovibrionota</taxon>
        <taxon>Bdellovibrionia</taxon>
        <taxon>Bdellovibrionales</taxon>
        <taxon>Pseudobdellovibrionaceae</taxon>
        <taxon>Micavibrio</taxon>
    </lineage>
</organism>
<feature type="chain" id="PRO_5015855106" evidence="1">
    <location>
        <begin position="21"/>
        <end position="117"/>
    </location>
</feature>
<proteinExistence type="predicted"/>
<dbReference type="EMBL" id="QFOT01000022">
    <property type="protein sequence ID" value="PZP56534.1"/>
    <property type="molecule type" value="Genomic_DNA"/>
</dbReference>
<name>A0A2W5FQ53_9BACT</name>
<gene>
    <name evidence="3" type="ORF">DI586_03275</name>
</gene>
<dbReference type="Pfam" id="PF03713">
    <property type="entry name" value="DUF305"/>
    <property type="match status" value="1"/>
</dbReference>
<evidence type="ECO:0000313" key="4">
    <source>
        <dbReference type="Proteomes" id="UP000249739"/>
    </source>
</evidence>
<sequence>MKNMTLAFLATMALSAPSLADEHATMDHSKMHHESPASDLYAPSRDAMHKDMNVEPTGNADKDFVLNMIPHHEGAVAMARVQLEHGKDPELRKLAEDIIKAQDKEIEFMKAWLEKNK</sequence>
<evidence type="ECO:0000259" key="2">
    <source>
        <dbReference type="Pfam" id="PF03713"/>
    </source>
</evidence>
<protein>
    <submittedName>
        <fullName evidence="3">DUF305 domain-containing protein</fullName>
    </submittedName>
</protein>
<dbReference type="PANTHER" id="PTHR36933">
    <property type="entry name" value="SLL0788 PROTEIN"/>
    <property type="match status" value="1"/>
</dbReference>
<feature type="domain" description="DUF305" evidence="2">
    <location>
        <begin position="26"/>
        <end position="113"/>
    </location>
</feature>
<evidence type="ECO:0000313" key="3">
    <source>
        <dbReference type="EMBL" id="PZP56534.1"/>
    </source>
</evidence>
<dbReference type="InterPro" id="IPR005183">
    <property type="entry name" value="DUF305_CopM-like"/>
</dbReference>
<keyword evidence="1" id="KW-0732">Signal</keyword>
<comment type="caution">
    <text evidence="3">The sequence shown here is derived from an EMBL/GenBank/DDBJ whole genome shotgun (WGS) entry which is preliminary data.</text>
</comment>
<feature type="signal peptide" evidence="1">
    <location>
        <begin position="1"/>
        <end position="20"/>
    </location>
</feature>
<dbReference type="AlphaFoldDB" id="A0A2W5FQ53"/>
<reference evidence="3 4" key="1">
    <citation type="submission" date="2017-08" db="EMBL/GenBank/DDBJ databases">
        <title>Infants hospitalized years apart are colonized by the same room-sourced microbial strains.</title>
        <authorList>
            <person name="Brooks B."/>
            <person name="Olm M.R."/>
            <person name="Firek B.A."/>
            <person name="Baker R."/>
            <person name="Thomas B.C."/>
            <person name="Morowitz M.J."/>
            <person name="Banfield J.F."/>
        </authorList>
    </citation>
    <scope>NUCLEOTIDE SEQUENCE [LARGE SCALE GENOMIC DNA]</scope>
    <source>
        <strain evidence="3">S2_006_000_R2_64</strain>
    </source>
</reference>
<dbReference type="InterPro" id="IPR012347">
    <property type="entry name" value="Ferritin-like"/>
</dbReference>
<dbReference type="Gene3D" id="1.20.1260.10">
    <property type="match status" value="1"/>
</dbReference>